<evidence type="ECO:0000256" key="2">
    <source>
        <dbReference type="PROSITE-ProRule" id="PRU01248"/>
    </source>
</evidence>
<evidence type="ECO:0000313" key="4">
    <source>
        <dbReference type="EMBL" id="RXZ42422.1"/>
    </source>
</evidence>
<organism evidence="4 5">
    <name type="scientific">Agromyces binzhouensis</name>
    <dbReference type="NCBI Taxonomy" id="1817495"/>
    <lineage>
        <taxon>Bacteria</taxon>
        <taxon>Bacillati</taxon>
        <taxon>Actinomycetota</taxon>
        <taxon>Actinomycetes</taxon>
        <taxon>Micrococcales</taxon>
        <taxon>Microbacteriaceae</taxon>
        <taxon>Agromyces</taxon>
    </lineage>
</organism>
<gene>
    <name evidence="4" type="ORF">ESO86_15870</name>
</gene>
<proteinExistence type="predicted"/>
<dbReference type="EMBL" id="SDPL01000476">
    <property type="protein sequence ID" value="RXZ42422.1"/>
    <property type="molecule type" value="Genomic_DNA"/>
</dbReference>
<name>A0A4Q2JA90_9MICO</name>
<protein>
    <submittedName>
        <fullName evidence="4">Recombinase XerC</fullName>
    </submittedName>
</protein>
<accession>A0A4Q2JA90</accession>
<sequence>MADPAEGGPSGTRMRTAVRPTRMDDAVDAYLGHVRLERGYSEHTVAAYASDLADLTRFAEARSVDGVDGVDLDLLRDWLWEATERGLARATVARRAASARGLCAWLER</sequence>
<dbReference type="Proteomes" id="UP000292881">
    <property type="component" value="Unassembled WGS sequence"/>
</dbReference>
<feature type="domain" description="Core-binding (CB)" evidence="3">
    <location>
        <begin position="21"/>
        <end position="107"/>
    </location>
</feature>
<dbReference type="InterPro" id="IPR010998">
    <property type="entry name" value="Integrase_recombinase_N"/>
</dbReference>
<dbReference type="RefSeq" id="WP_165308036.1">
    <property type="nucleotide sequence ID" value="NZ_SDPL01000476.1"/>
</dbReference>
<dbReference type="SUPFAM" id="SSF47823">
    <property type="entry name" value="lambda integrase-like, N-terminal domain"/>
    <property type="match status" value="1"/>
</dbReference>
<evidence type="ECO:0000259" key="3">
    <source>
        <dbReference type="PROSITE" id="PS51900"/>
    </source>
</evidence>
<dbReference type="GO" id="GO:0003677">
    <property type="term" value="F:DNA binding"/>
    <property type="evidence" value="ECO:0007669"/>
    <property type="project" value="UniProtKB-UniRule"/>
</dbReference>
<dbReference type="PROSITE" id="PS51900">
    <property type="entry name" value="CB"/>
    <property type="match status" value="1"/>
</dbReference>
<dbReference type="GO" id="GO:0015074">
    <property type="term" value="P:DNA integration"/>
    <property type="evidence" value="ECO:0007669"/>
    <property type="project" value="InterPro"/>
</dbReference>
<dbReference type="InterPro" id="IPR004107">
    <property type="entry name" value="Integrase_SAM-like_N"/>
</dbReference>
<feature type="non-terminal residue" evidence="4">
    <location>
        <position position="108"/>
    </location>
</feature>
<comment type="caution">
    <text evidence="4">The sequence shown here is derived from an EMBL/GenBank/DDBJ whole genome shotgun (WGS) entry which is preliminary data.</text>
</comment>
<keyword evidence="1 2" id="KW-0238">DNA-binding</keyword>
<dbReference type="InterPro" id="IPR044068">
    <property type="entry name" value="CB"/>
</dbReference>
<dbReference type="Pfam" id="PF02899">
    <property type="entry name" value="Phage_int_SAM_1"/>
    <property type="match status" value="1"/>
</dbReference>
<evidence type="ECO:0000256" key="1">
    <source>
        <dbReference type="ARBA" id="ARBA00023125"/>
    </source>
</evidence>
<keyword evidence="5" id="KW-1185">Reference proteome</keyword>
<evidence type="ECO:0000313" key="5">
    <source>
        <dbReference type="Proteomes" id="UP000292881"/>
    </source>
</evidence>
<dbReference type="AlphaFoldDB" id="A0A4Q2JA90"/>
<dbReference type="Gene3D" id="1.10.150.130">
    <property type="match status" value="1"/>
</dbReference>
<reference evidence="4 5" key="1">
    <citation type="submission" date="2019-01" db="EMBL/GenBank/DDBJ databases">
        <authorList>
            <person name="Li J."/>
        </authorList>
    </citation>
    <scope>NUCLEOTIDE SEQUENCE [LARGE SCALE GENOMIC DNA]</scope>
    <source>
        <strain evidence="4 5">CGMCC 4.7180</strain>
    </source>
</reference>